<proteinExistence type="predicted"/>
<dbReference type="EMBL" id="LR134493">
    <property type="protein sequence ID" value="VEI68645.1"/>
    <property type="molecule type" value="Genomic_DNA"/>
</dbReference>
<protein>
    <submittedName>
        <fullName evidence="1">Uncharacterized protein</fullName>
    </submittedName>
</protein>
<gene>
    <name evidence="1" type="ORF">NCTC10036_03382</name>
</gene>
<sequence>MSKVYWDLTHFNISIDSKYKDIDELEKDIKNLFGSNNFSEIDSLDWFLINKKKQISFLLLSIPSIIKNINNNNIINMEDLCSVHLSDCIDSFLFNISIQEHAFFSAQDNALMVTSDTSLLRYKTLIFDDLYFLLDDKLSYQGFYLNNAIAHIPSLTEPQRKNNRLFLEYIKRMFEFCTEEFYEAMDDEDGKCLQKLNILEKECLKNQISDERLIYIVEFIKNVKNTFYDME</sequence>
<organism evidence="1 2">
    <name type="scientific">Serratia rubidaea</name>
    <name type="common">Serratia marinorubra</name>
    <dbReference type="NCBI Taxonomy" id="61652"/>
    <lineage>
        <taxon>Bacteria</taxon>
        <taxon>Pseudomonadati</taxon>
        <taxon>Pseudomonadota</taxon>
        <taxon>Gammaproteobacteria</taxon>
        <taxon>Enterobacterales</taxon>
        <taxon>Yersiniaceae</taxon>
        <taxon>Serratia</taxon>
    </lineage>
</organism>
<evidence type="ECO:0000313" key="1">
    <source>
        <dbReference type="EMBL" id="VEI68645.1"/>
    </source>
</evidence>
<reference evidence="1 2" key="1">
    <citation type="submission" date="2018-12" db="EMBL/GenBank/DDBJ databases">
        <authorList>
            <consortium name="Pathogen Informatics"/>
        </authorList>
    </citation>
    <scope>NUCLEOTIDE SEQUENCE [LARGE SCALE GENOMIC DNA]</scope>
    <source>
        <strain evidence="1 2">NCTC10036</strain>
    </source>
</reference>
<accession>A0A3S4YUF4</accession>
<dbReference type="RefSeq" id="WP_126532029.1">
    <property type="nucleotide sequence ID" value="NZ_LR134493.1"/>
</dbReference>
<dbReference type="AlphaFoldDB" id="A0A3S4YUF4"/>
<name>A0A3S4YUF4_SERRU</name>
<evidence type="ECO:0000313" key="2">
    <source>
        <dbReference type="Proteomes" id="UP000281904"/>
    </source>
</evidence>
<dbReference type="Proteomes" id="UP000281904">
    <property type="component" value="Chromosome"/>
</dbReference>